<feature type="region of interest" description="Disordered" evidence="4">
    <location>
        <begin position="526"/>
        <end position="566"/>
    </location>
</feature>
<feature type="coiled-coil region" evidence="3">
    <location>
        <begin position="282"/>
        <end position="418"/>
    </location>
</feature>
<feature type="compositionally biased region" description="Low complexity" evidence="4">
    <location>
        <begin position="188"/>
        <end position="201"/>
    </location>
</feature>
<gene>
    <name evidence="6" type="ORF">OCBIM_22001166mg</name>
</gene>
<dbReference type="OMA" id="RSSHNGC"/>
<feature type="compositionally biased region" description="Polar residues" evidence="4">
    <location>
        <begin position="33"/>
        <end position="50"/>
    </location>
</feature>
<dbReference type="InterPro" id="IPR002928">
    <property type="entry name" value="Myosin_tail"/>
</dbReference>
<feature type="coiled-coil region" evidence="3">
    <location>
        <begin position="108"/>
        <end position="156"/>
    </location>
</feature>
<evidence type="ECO:0000256" key="4">
    <source>
        <dbReference type="SAM" id="MobiDB-lite"/>
    </source>
</evidence>
<dbReference type="Gene3D" id="6.10.250.2420">
    <property type="match status" value="1"/>
</dbReference>
<reference evidence="6" key="1">
    <citation type="submission" date="2015-07" db="EMBL/GenBank/DDBJ databases">
        <title>MeaNS - Measles Nucleotide Surveillance Program.</title>
        <authorList>
            <person name="Tran T."/>
            <person name="Druce J."/>
        </authorList>
    </citation>
    <scope>NUCLEOTIDE SEQUENCE</scope>
    <source>
        <strain evidence="6">UCB-OBI-ISO-001</strain>
        <tissue evidence="6">Gonad</tissue>
    </source>
</reference>
<feature type="region of interest" description="Disordered" evidence="4">
    <location>
        <begin position="1"/>
        <end position="50"/>
    </location>
</feature>
<feature type="domain" description="Myosin tail" evidence="5">
    <location>
        <begin position="315"/>
        <end position="525"/>
    </location>
</feature>
<evidence type="ECO:0000313" key="6">
    <source>
        <dbReference type="EMBL" id="KOF94667.1"/>
    </source>
</evidence>
<dbReference type="GO" id="GO:0016459">
    <property type="term" value="C:myosin complex"/>
    <property type="evidence" value="ECO:0007669"/>
    <property type="project" value="InterPro"/>
</dbReference>
<evidence type="ECO:0000256" key="3">
    <source>
        <dbReference type="SAM" id="Coils"/>
    </source>
</evidence>
<dbReference type="PANTHER" id="PTHR46292">
    <property type="entry name" value="COILED-COIL DOMAIN-CONTAINING PROTEIN 102A"/>
    <property type="match status" value="1"/>
</dbReference>
<keyword evidence="1 3" id="KW-0175">Coiled coil</keyword>
<evidence type="ECO:0000256" key="2">
    <source>
        <dbReference type="ARBA" id="ARBA00040149"/>
    </source>
</evidence>
<accession>A0A0L8HZM9</accession>
<feature type="coiled-coil region" evidence="3">
    <location>
        <begin position="455"/>
        <end position="524"/>
    </location>
</feature>
<proteinExistence type="predicted"/>
<dbReference type="PANTHER" id="PTHR46292:SF1">
    <property type="entry name" value="COILED-COIL DOMAIN-CONTAINING PROTEIN 102A"/>
    <property type="match status" value="1"/>
</dbReference>
<dbReference type="STRING" id="37653.A0A0L8HZM9"/>
<sequence>MSQRSSSCAAHKISSSSSSGGGDVANIRATPSIPMSPTSGRERMSSASSTPLSFTQMAEYEWLEREELHMRELEEARSRTAQMEKTMRWWSDCTANWREKWSKVRNERNKALEENRTLRNKMDSFVKESADLKRDKQELLNEIEELKKRVEYCKGAGSKAESTSDIDPGIHGVSSSVEGGGCEEGAKNTNTTNNNNNNNNNDSETSRYDVKNREELAAATVTCKVSERPAENLIEKNELHVESSIASPSKCRQEEASESHISRIEDRLSLVTKKWDESQKTLHLQCEENTRLTKTIEKLEEEISSLKTKYDELKLSKASVINEMERLQAEHKEELSRIYLELEDEQENHLAVDKRMADLRKELEALQAENASEWAKRERLETEKLSLERESKKLRTKIDDLHEQLEQKNQQAATLIDSDMRTMQFELSEKNKEVIELRHVHAKLKKINVEKHTELDHTRRRAEQYELEVKKLRSRIEELKQDLASAEDEADLQANNVRKLQRTNEEYEEQAGNLQVQIEHLQSRLRRGNPQTCLKSRSSQSLKSFTTDEATTLPDSDENAMEDDIS</sequence>
<dbReference type="Pfam" id="PF01576">
    <property type="entry name" value="Myosin_tail_1"/>
    <property type="match status" value="1"/>
</dbReference>
<evidence type="ECO:0000256" key="1">
    <source>
        <dbReference type="ARBA" id="ARBA00023054"/>
    </source>
</evidence>
<feature type="compositionally biased region" description="Acidic residues" evidence="4">
    <location>
        <begin position="555"/>
        <end position="566"/>
    </location>
</feature>
<feature type="compositionally biased region" description="Polar residues" evidence="4">
    <location>
        <begin position="529"/>
        <end position="554"/>
    </location>
</feature>
<feature type="region of interest" description="Disordered" evidence="4">
    <location>
        <begin position="175"/>
        <end position="207"/>
    </location>
</feature>
<dbReference type="OrthoDB" id="5984396at2759"/>
<organism evidence="6">
    <name type="scientific">Octopus bimaculoides</name>
    <name type="common">California two-spotted octopus</name>
    <dbReference type="NCBI Taxonomy" id="37653"/>
    <lineage>
        <taxon>Eukaryota</taxon>
        <taxon>Metazoa</taxon>
        <taxon>Spiralia</taxon>
        <taxon>Lophotrochozoa</taxon>
        <taxon>Mollusca</taxon>
        <taxon>Cephalopoda</taxon>
        <taxon>Coleoidea</taxon>
        <taxon>Octopodiformes</taxon>
        <taxon>Octopoda</taxon>
        <taxon>Incirrata</taxon>
        <taxon>Octopodidae</taxon>
        <taxon>Octopus</taxon>
    </lineage>
</organism>
<name>A0A0L8HZM9_OCTBM</name>
<dbReference type="AlphaFoldDB" id="A0A0L8HZM9"/>
<dbReference type="EMBL" id="KQ416913">
    <property type="protein sequence ID" value="KOF94667.1"/>
    <property type="molecule type" value="Genomic_DNA"/>
</dbReference>
<protein>
    <recommendedName>
        <fullName evidence="2">Coiled-coil domain-containing protein 102A</fullName>
    </recommendedName>
</protein>
<evidence type="ECO:0000259" key="5">
    <source>
        <dbReference type="Pfam" id="PF01576"/>
    </source>
</evidence>